<dbReference type="AlphaFoldDB" id="A0A7U8C8L7"/>
<gene>
    <name evidence="1" type="ORF">MED92_05518</name>
</gene>
<proteinExistence type="predicted"/>
<dbReference type="RefSeq" id="WP_007021569.1">
    <property type="nucleotide sequence ID" value="NZ_CH724126.1"/>
</dbReference>
<name>A0A7U8C8L7_NEPCE</name>
<evidence type="ECO:0008006" key="3">
    <source>
        <dbReference type="Google" id="ProtNLM"/>
    </source>
</evidence>
<keyword evidence="2" id="KW-1185">Reference proteome</keyword>
<dbReference type="EMBL" id="AAOW01000002">
    <property type="protein sequence ID" value="EAR62551.1"/>
    <property type="molecule type" value="Genomic_DNA"/>
</dbReference>
<protein>
    <recommendedName>
        <fullName evidence="3">Lipoprotein</fullName>
    </recommendedName>
</protein>
<accession>A0A7U8C8L7</accession>
<evidence type="ECO:0000313" key="1">
    <source>
        <dbReference type="EMBL" id="EAR62551.1"/>
    </source>
</evidence>
<dbReference type="Proteomes" id="UP000002171">
    <property type="component" value="Unassembled WGS sequence"/>
</dbReference>
<evidence type="ECO:0000313" key="2">
    <source>
        <dbReference type="Proteomes" id="UP000002171"/>
    </source>
</evidence>
<reference evidence="1 2" key="1">
    <citation type="submission" date="2006-02" db="EMBL/GenBank/DDBJ databases">
        <authorList>
            <person name="Pinhassi J."/>
            <person name="Pedros-Alio C."/>
            <person name="Ferriera S."/>
            <person name="Johnson J."/>
            <person name="Kravitz S."/>
            <person name="Halpern A."/>
            <person name="Remington K."/>
            <person name="Beeson K."/>
            <person name="Tran B."/>
            <person name="Rogers Y.-H."/>
            <person name="Friedman R."/>
            <person name="Venter J.C."/>
        </authorList>
    </citation>
    <scope>NUCLEOTIDE SEQUENCE [LARGE SCALE GENOMIC DNA]</scope>
    <source>
        <strain evidence="1 2">MED92</strain>
    </source>
</reference>
<comment type="caution">
    <text evidence="1">The sequence shown here is derived from an EMBL/GenBank/DDBJ whole genome shotgun (WGS) entry which is preliminary data.</text>
</comment>
<dbReference type="PROSITE" id="PS51257">
    <property type="entry name" value="PROKAR_LIPOPROTEIN"/>
    <property type="match status" value="1"/>
</dbReference>
<organism evidence="1 2">
    <name type="scientific">Neptuniibacter caesariensis</name>
    <dbReference type="NCBI Taxonomy" id="207954"/>
    <lineage>
        <taxon>Bacteria</taxon>
        <taxon>Pseudomonadati</taxon>
        <taxon>Pseudomonadota</taxon>
        <taxon>Gammaproteobacteria</taxon>
        <taxon>Oceanospirillales</taxon>
        <taxon>Oceanospirillaceae</taxon>
        <taxon>Neptuniibacter</taxon>
    </lineage>
</organism>
<sequence>MKYFGLLGGIALLAGCAAQDIKYLPGDHYLVDLDNGVMCRSSDCLQLSLIIPSYYEHEIAHAYGLQKGQTYNWNTQQFANLLISPPNKLYVVEKISDSEFRLPMNQATAKAFATLQYEYDLLYSNFKL</sequence>